<dbReference type="GO" id="GO:0009055">
    <property type="term" value="F:electron transfer activity"/>
    <property type="evidence" value="ECO:0007669"/>
    <property type="project" value="TreeGrafter"/>
</dbReference>
<dbReference type="GO" id="GO:0005506">
    <property type="term" value="F:iron ion binding"/>
    <property type="evidence" value="ECO:0007669"/>
    <property type="project" value="InterPro"/>
</dbReference>
<dbReference type="GO" id="GO:0043448">
    <property type="term" value="P:alkane catabolic process"/>
    <property type="evidence" value="ECO:0007669"/>
    <property type="project" value="TreeGrafter"/>
</dbReference>
<dbReference type="InterPro" id="IPR002563">
    <property type="entry name" value="Flavin_Rdtase-like_dom"/>
</dbReference>
<dbReference type="Proteomes" id="UP000885672">
    <property type="component" value="Unassembled WGS sequence"/>
</dbReference>
<dbReference type="EMBL" id="DSBX01000147">
    <property type="protein sequence ID" value="HDQ99412.1"/>
    <property type="molecule type" value="Genomic_DNA"/>
</dbReference>
<dbReference type="SUPFAM" id="SSF57802">
    <property type="entry name" value="Rubredoxin-like"/>
    <property type="match status" value="1"/>
</dbReference>
<dbReference type="GO" id="GO:0010181">
    <property type="term" value="F:FMN binding"/>
    <property type="evidence" value="ECO:0007669"/>
    <property type="project" value="InterPro"/>
</dbReference>
<evidence type="ECO:0000259" key="5">
    <source>
        <dbReference type="PROSITE" id="PS50903"/>
    </source>
</evidence>
<keyword evidence="1" id="KW-0813">Transport</keyword>
<dbReference type="SUPFAM" id="SSF50475">
    <property type="entry name" value="FMN-binding split barrel"/>
    <property type="match status" value="1"/>
</dbReference>
<dbReference type="PANTHER" id="PTHR47627">
    <property type="entry name" value="RUBREDOXIN"/>
    <property type="match status" value="1"/>
</dbReference>
<dbReference type="InterPro" id="IPR050526">
    <property type="entry name" value="Rubredoxin_ET"/>
</dbReference>
<sequence>MDLAAFRKVSYGLYVVTSRDGERRNGCLINAFMQVAEKPCVVAMALSKKTLTHELTAASGIFAVQVLERDTPLKFLGVFGFRTGREYDKLAEVNWRDGKDGCPIVLDHTLASYEVRVAGTVNCGTHTLFIGNAVKSEDLNVGEPLTYAYYHDVKGGKTGRNAPGYRVFESTGQKQKGSAEMKRYVCVVCGYVYDPEKGDPDNDIEPGTPFEKLPDDWVCPVCGAGKDQFEAE</sequence>
<feature type="domain" description="Rubredoxin-like" evidence="5">
    <location>
        <begin position="181"/>
        <end position="232"/>
    </location>
</feature>
<dbReference type="Pfam" id="PF00301">
    <property type="entry name" value="Rubredoxin"/>
    <property type="match status" value="1"/>
</dbReference>
<name>A0A7V0XET6_UNCW3</name>
<dbReference type="NCBIfam" id="NF045768">
    <property type="entry name" value="RubredRD"/>
    <property type="match status" value="1"/>
</dbReference>
<keyword evidence="3" id="KW-0249">Electron transport</keyword>
<dbReference type="PANTHER" id="PTHR47627:SF1">
    <property type="entry name" value="RUBREDOXIN-1-RELATED"/>
    <property type="match status" value="1"/>
</dbReference>
<dbReference type="InterPro" id="IPR024935">
    <property type="entry name" value="Rubredoxin_dom"/>
</dbReference>
<comment type="caution">
    <text evidence="6">The sequence shown here is derived from an EMBL/GenBank/DDBJ whole genome shotgun (WGS) entry which is preliminary data.</text>
</comment>
<dbReference type="InterPro" id="IPR018527">
    <property type="entry name" value="Rubredoxin_Fe_BS"/>
</dbReference>
<proteinExistence type="predicted"/>
<evidence type="ECO:0000256" key="2">
    <source>
        <dbReference type="ARBA" id="ARBA00022723"/>
    </source>
</evidence>
<evidence type="ECO:0000256" key="3">
    <source>
        <dbReference type="ARBA" id="ARBA00022982"/>
    </source>
</evidence>
<evidence type="ECO:0000313" key="6">
    <source>
        <dbReference type="EMBL" id="HDQ99412.1"/>
    </source>
</evidence>
<dbReference type="InterPro" id="IPR012349">
    <property type="entry name" value="Split_barrel_FMN-bd"/>
</dbReference>
<dbReference type="Gene3D" id="2.30.110.10">
    <property type="entry name" value="Electron Transport, Fmn-binding Protein, Chain A"/>
    <property type="match status" value="1"/>
</dbReference>
<dbReference type="AlphaFoldDB" id="A0A7V0XET6"/>
<dbReference type="CDD" id="cd00730">
    <property type="entry name" value="rubredoxin"/>
    <property type="match status" value="1"/>
</dbReference>
<keyword evidence="4" id="KW-0408">Iron</keyword>
<dbReference type="PRINTS" id="PR00163">
    <property type="entry name" value="RUBREDOXIN"/>
</dbReference>
<dbReference type="InterPro" id="IPR024934">
    <property type="entry name" value="Rubredoxin-like_dom"/>
</dbReference>
<evidence type="ECO:0000256" key="4">
    <source>
        <dbReference type="ARBA" id="ARBA00023004"/>
    </source>
</evidence>
<gene>
    <name evidence="6" type="ORF">ENN51_03905</name>
</gene>
<reference evidence="6" key="1">
    <citation type="journal article" date="2020" name="mSystems">
        <title>Genome- and Community-Level Interaction Insights into Carbon Utilization and Element Cycling Functions of Hydrothermarchaeota in Hydrothermal Sediment.</title>
        <authorList>
            <person name="Zhou Z."/>
            <person name="Liu Y."/>
            <person name="Xu W."/>
            <person name="Pan J."/>
            <person name="Luo Z.H."/>
            <person name="Li M."/>
        </authorList>
    </citation>
    <scope>NUCLEOTIDE SEQUENCE [LARGE SCALE GENOMIC DNA]</scope>
    <source>
        <strain evidence="6">SpSt-1182</strain>
    </source>
</reference>
<dbReference type="PROSITE" id="PS50903">
    <property type="entry name" value="RUBREDOXIN_LIKE"/>
    <property type="match status" value="1"/>
</dbReference>
<dbReference type="SMART" id="SM00903">
    <property type="entry name" value="Flavin_Reduct"/>
    <property type="match status" value="1"/>
</dbReference>
<dbReference type="Gene3D" id="2.20.28.10">
    <property type="match status" value="1"/>
</dbReference>
<evidence type="ECO:0000256" key="1">
    <source>
        <dbReference type="ARBA" id="ARBA00022448"/>
    </source>
</evidence>
<protein>
    <submittedName>
        <fullName evidence="6">High molecular weight rubredoxin</fullName>
    </submittedName>
</protein>
<dbReference type="PROSITE" id="PS00202">
    <property type="entry name" value="RUBREDOXIN"/>
    <property type="match status" value="1"/>
</dbReference>
<keyword evidence="2" id="KW-0479">Metal-binding</keyword>
<dbReference type="GO" id="GO:0016646">
    <property type="term" value="F:oxidoreductase activity, acting on the CH-NH group of donors, NAD or NADP as acceptor"/>
    <property type="evidence" value="ECO:0007669"/>
    <property type="project" value="UniProtKB-ARBA"/>
</dbReference>
<dbReference type="FunFam" id="2.20.28.10:FF:000001">
    <property type="entry name" value="Rubredoxin"/>
    <property type="match status" value="1"/>
</dbReference>
<accession>A0A7V0XET6</accession>
<organism evidence="6">
    <name type="scientific">candidate division WOR-3 bacterium</name>
    <dbReference type="NCBI Taxonomy" id="2052148"/>
    <lineage>
        <taxon>Bacteria</taxon>
        <taxon>Bacteria division WOR-3</taxon>
    </lineage>
</organism>
<dbReference type="Pfam" id="PF01613">
    <property type="entry name" value="Flavin_Reduct"/>
    <property type="match status" value="1"/>
</dbReference>